<dbReference type="RefSeq" id="WP_180848403.1">
    <property type="nucleotide sequence ID" value="NZ_CP047418.1"/>
</dbReference>
<gene>
    <name evidence="7 10" type="primary">ftsL</name>
    <name evidence="10" type="ORF">GTO87_05475</name>
</gene>
<evidence type="ECO:0000256" key="6">
    <source>
        <dbReference type="ARBA" id="ARBA00023306"/>
    </source>
</evidence>
<comment type="subcellular location">
    <subcellularLocation>
        <location evidence="7">Cell membrane</location>
        <topology evidence="7">Single-pass type II membrane protein</topology>
    </subcellularLocation>
    <text evidence="7">Localizes to the division septum where it forms a ring structure.</text>
</comment>
<dbReference type="Pfam" id="PF04977">
    <property type="entry name" value="DivIC"/>
    <property type="match status" value="1"/>
</dbReference>
<dbReference type="GO" id="GO:0005886">
    <property type="term" value="C:plasma membrane"/>
    <property type="evidence" value="ECO:0007669"/>
    <property type="project" value="UniProtKB-SubCell"/>
</dbReference>
<accession>A0A7H9EL51</accession>
<keyword evidence="5 7" id="KW-0472">Membrane</keyword>
<name>A0A7H9EL51_9LACO</name>
<keyword evidence="1 7" id="KW-1003">Cell membrane</keyword>
<protein>
    <recommendedName>
        <fullName evidence="7 8">Cell division protein FtsL</fullName>
    </recommendedName>
</protein>
<dbReference type="InterPro" id="IPR007060">
    <property type="entry name" value="FtsL/DivIC"/>
</dbReference>
<keyword evidence="6 7" id="KW-0131">Cell cycle</keyword>
<evidence type="ECO:0000256" key="7">
    <source>
        <dbReference type="HAMAP-Rule" id="MF_00910"/>
    </source>
</evidence>
<keyword evidence="3 7" id="KW-0812">Transmembrane</keyword>
<keyword evidence="2 7" id="KW-0132">Cell division</keyword>
<dbReference type="KEGG" id="lsw:GTO87_05475"/>
<evidence type="ECO:0000256" key="2">
    <source>
        <dbReference type="ARBA" id="ARBA00022618"/>
    </source>
</evidence>
<evidence type="ECO:0000256" key="8">
    <source>
        <dbReference type="NCBIfam" id="TIGR02209"/>
    </source>
</evidence>
<dbReference type="HAMAP" id="MF_00910">
    <property type="entry name" value="FtsL"/>
    <property type="match status" value="1"/>
</dbReference>
<evidence type="ECO:0000256" key="4">
    <source>
        <dbReference type="ARBA" id="ARBA00022989"/>
    </source>
</evidence>
<evidence type="ECO:0000256" key="9">
    <source>
        <dbReference type="SAM" id="Coils"/>
    </source>
</evidence>
<comment type="function">
    <text evidence="7">Essential cell division protein.</text>
</comment>
<keyword evidence="9" id="KW-0175">Coiled coil</keyword>
<dbReference type="GO" id="GO:0032153">
    <property type="term" value="C:cell division site"/>
    <property type="evidence" value="ECO:0007669"/>
    <property type="project" value="UniProtKB-UniRule"/>
</dbReference>
<reference evidence="10 11" key="1">
    <citation type="submission" date="2020-01" db="EMBL/GenBank/DDBJ databases">
        <title>Complete and circular genome sequences of six lactobacillus isolates from horses.</title>
        <authorList>
            <person name="Hassan H.M."/>
        </authorList>
    </citation>
    <scope>NUCLEOTIDE SEQUENCE [LARGE SCALE GENOMIC DNA]</scope>
    <source>
        <strain evidence="10 11">1A</strain>
    </source>
</reference>
<dbReference type="NCBIfam" id="TIGR02209">
    <property type="entry name" value="ftsL_broad"/>
    <property type="match status" value="1"/>
</dbReference>
<dbReference type="GO" id="GO:0043093">
    <property type="term" value="P:FtsZ-dependent cytokinesis"/>
    <property type="evidence" value="ECO:0007669"/>
    <property type="project" value="UniProtKB-UniRule"/>
</dbReference>
<evidence type="ECO:0000256" key="3">
    <source>
        <dbReference type="ARBA" id="ARBA00022692"/>
    </source>
</evidence>
<evidence type="ECO:0000313" key="10">
    <source>
        <dbReference type="EMBL" id="QLL78099.1"/>
    </source>
</evidence>
<keyword evidence="4 7" id="KW-1133">Transmembrane helix</keyword>
<proteinExistence type="inferred from homology"/>
<comment type="similarity">
    <text evidence="7">Belongs to the FtsL family.</text>
</comment>
<feature type="coiled-coil region" evidence="9">
    <location>
        <begin position="62"/>
        <end position="96"/>
    </location>
</feature>
<organism evidence="10 11">
    <name type="scientific">Ligilactobacillus saerimneri</name>
    <dbReference type="NCBI Taxonomy" id="228229"/>
    <lineage>
        <taxon>Bacteria</taxon>
        <taxon>Bacillati</taxon>
        <taxon>Bacillota</taxon>
        <taxon>Bacilli</taxon>
        <taxon>Lactobacillales</taxon>
        <taxon>Lactobacillaceae</taxon>
        <taxon>Ligilactobacillus</taxon>
    </lineage>
</organism>
<evidence type="ECO:0000313" key="11">
    <source>
        <dbReference type="Proteomes" id="UP000510886"/>
    </source>
</evidence>
<evidence type="ECO:0000256" key="1">
    <source>
        <dbReference type="ARBA" id="ARBA00022475"/>
    </source>
</evidence>
<dbReference type="EMBL" id="CP047418">
    <property type="protein sequence ID" value="QLL78099.1"/>
    <property type="molecule type" value="Genomic_DNA"/>
</dbReference>
<dbReference type="Proteomes" id="UP000510886">
    <property type="component" value="Chromosome"/>
</dbReference>
<sequence length="120" mass="13169">MQSTARNISPARQPQNLHHSSTYVRPQTNLNTYHKVEVVAVFVAIAWCLLLATFVVASSVSASVAQNQLQAATEKVTKLKTKNSNAKQEISELSSRSRLESIAKDSGLTMNSKNVRNVTK</sequence>
<feature type="transmembrane region" description="Helical" evidence="7">
    <location>
        <begin position="38"/>
        <end position="60"/>
    </location>
</feature>
<dbReference type="AlphaFoldDB" id="A0A7H9EL51"/>
<evidence type="ECO:0000256" key="5">
    <source>
        <dbReference type="ARBA" id="ARBA00023136"/>
    </source>
</evidence>
<dbReference type="InterPro" id="IPR011922">
    <property type="entry name" value="Cell_div_FtsL"/>
</dbReference>